<name>A0A974NHV1_9GAMM</name>
<protein>
    <submittedName>
        <fullName evidence="1">Uncharacterized protein</fullName>
    </submittedName>
</protein>
<dbReference type="KEGG" id="eaz:JHT90_06460"/>
<evidence type="ECO:0000313" key="2">
    <source>
        <dbReference type="Proteomes" id="UP000595278"/>
    </source>
</evidence>
<reference evidence="1 2" key="1">
    <citation type="submission" date="2021-01" db="EMBL/GenBank/DDBJ databases">
        <title>Entomomonas sp. F2A isolated from a house cricket (Acheta domesticus).</title>
        <authorList>
            <person name="Spergser J."/>
            <person name="Busse H.-J."/>
        </authorList>
    </citation>
    <scope>NUCLEOTIDE SEQUENCE [LARGE SCALE GENOMIC DNA]</scope>
    <source>
        <strain evidence="1 2">F2A</strain>
    </source>
</reference>
<dbReference type="EMBL" id="CP067393">
    <property type="protein sequence ID" value="QQP86881.1"/>
    <property type="molecule type" value="Genomic_DNA"/>
</dbReference>
<evidence type="ECO:0000313" key="1">
    <source>
        <dbReference type="EMBL" id="QQP86881.1"/>
    </source>
</evidence>
<dbReference type="Proteomes" id="UP000595278">
    <property type="component" value="Chromosome"/>
</dbReference>
<sequence length="231" mass="26877">MSKTIARIVALGYSELANDLYDFVKSRGQLPDEETVLQILKGSTDFNEIGNQLNHVFLECTREALLNAVSQENREKVRAMLLIREDLHEDSTQDQFEIRFLDRTLGYVDTAVLDDFYFSLQRYERDYLANNLTRKVTFSLEAPNQLIDSLLAIEGLNTFLYQTAVEPTDNREHETYILHQGLIRQLWRSQEVSFEKLSQLHSLIRPYMGRLRENSVTHPFNAEFIVINVKA</sequence>
<accession>A0A974NHV1</accession>
<gene>
    <name evidence="1" type="ORF">JHT90_06460</name>
</gene>
<dbReference type="RefSeq" id="WP_201095347.1">
    <property type="nucleotide sequence ID" value="NZ_CP067393.1"/>
</dbReference>
<dbReference type="AlphaFoldDB" id="A0A974NHV1"/>
<organism evidence="1 2">
    <name type="scientific">Entomomonas asaccharolytica</name>
    <dbReference type="NCBI Taxonomy" id="2785331"/>
    <lineage>
        <taxon>Bacteria</taxon>
        <taxon>Pseudomonadati</taxon>
        <taxon>Pseudomonadota</taxon>
        <taxon>Gammaproteobacteria</taxon>
        <taxon>Pseudomonadales</taxon>
        <taxon>Pseudomonadaceae</taxon>
        <taxon>Entomomonas</taxon>
    </lineage>
</organism>
<keyword evidence="2" id="KW-1185">Reference proteome</keyword>
<proteinExistence type="predicted"/>